<dbReference type="Proteomes" id="UP000274429">
    <property type="component" value="Unassembled WGS sequence"/>
</dbReference>
<evidence type="ECO:0000256" key="1">
    <source>
        <dbReference type="SAM" id="MobiDB-lite"/>
    </source>
</evidence>
<name>A0A0R3X8Y8_HYDTA</name>
<accession>A0A0R3X8Y8</accession>
<reference evidence="4" key="1">
    <citation type="submission" date="2017-02" db="UniProtKB">
        <authorList>
            <consortium name="WormBaseParasite"/>
        </authorList>
    </citation>
    <scope>IDENTIFICATION</scope>
</reference>
<protein>
    <submittedName>
        <fullName evidence="4">Ecdysone-induced protein 74EF</fullName>
    </submittedName>
</protein>
<feature type="region of interest" description="Disordered" evidence="1">
    <location>
        <begin position="49"/>
        <end position="83"/>
    </location>
</feature>
<sequence length="153" mass="16368">MECRFLHRQCGVFSNLTINFLLSKGYLSGYYAVEGCQVQHHSPYSLQHQQQQFHISVDPRQTSGEQSAAGGGGTSGGSSSLSSHHLRYQPFATCSSLQPQTHLQQQGGAVSGSAGSNGHSILTSNSPPLIGPHGYLTGSVHCLFPLFPLTNRV</sequence>
<reference evidence="2 3" key="2">
    <citation type="submission" date="2018-11" db="EMBL/GenBank/DDBJ databases">
        <authorList>
            <consortium name="Pathogen Informatics"/>
        </authorList>
    </citation>
    <scope>NUCLEOTIDE SEQUENCE [LARGE SCALE GENOMIC DNA]</scope>
</reference>
<evidence type="ECO:0000313" key="3">
    <source>
        <dbReference type="Proteomes" id="UP000274429"/>
    </source>
</evidence>
<organism evidence="4">
    <name type="scientific">Hydatigena taeniaeformis</name>
    <name type="common">Feline tapeworm</name>
    <name type="synonym">Taenia taeniaeformis</name>
    <dbReference type="NCBI Taxonomy" id="6205"/>
    <lineage>
        <taxon>Eukaryota</taxon>
        <taxon>Metazoa</taxon>
        <taxon>Spiralia</taxon>
        <taxon>Lophotrochozoa</taxon>
        <taxon>Platyhelminthes</taxon>
        <taxon>Cestoda</taxon>
        <taxon>Eucestoda</taxon>
        <taxon>Cyclophyllidea</taxon>
        <taxon>Taeniidae</taxon>
        <taxon>Hydatigera</taxon>
    </lineage>
</organism>
<dbReference type="EMBL" id="UYWX01021226">
    <property type="protein sequence ID" value="VDM34978.1"/>
    <property type="molecule type" value="Genomic_DNA"/>
</dbReference>
<evidence type="ECO:0000313" key="2">
    <source>
        <dbReference type="EMBL" id="VDM34978.1"/>
    </source>
</evidence>
<gene>
    <name evidence="2" type="ORF">TTAC_LOCUS9998</name>
</gene>
<proteinExistence type="predicted"/>
<dbReference type="AlphaFoldDB" id="A0A0R3X8Y8"/>
<dbReference type="WBParaSite" id="TTAC_0001001301-mRNA-1">
    <property type="protein sequence ID" value="TTAC_0001001301-mRNA-1"/>
    <property type="gene ID" value="TTAC_0001001301"/>
</dbReference>
<evidence type="ECO:0000313" key="4">
    <source>
        <dbReference type="WBParaSite" id="TTAC_0001001301-mRNA-1"/>
    </source>
</evidence>
<keyword evidence="3" id="KW-1185">Reference proteome</keyword>